<dbReference type="AlphaFoldDB" id="A0A0H2RNH2"/>
<keyword evidence="3" id="KW-1185">Reference proteome</keyword>
<dbReference type="CDD" id="cd18186">
    <property type="entry name" value="BTB_POZ_ZBTB_KLHL-like"/>
    <property type="match status" value="1"/>
</dbReference>
<protein>
    <recommendedName>
        <fullName evidence="1">BTB domain-containing protein</fullName>
    </recommendedName>
</protein>
<dbReference type="SMART" id="SM00225">
    <property type="entry name" value="BTB"/>
    <property type="match status" value="1"/>
</dbReference>
<gene>
    <name evidence="2" type="ORF">SCHPADRAFT_877470</name>
</gene>
<organism evidence="2 3">
    <name type="scientific">Schizopora paradoxa</name>
    <dbReference type="NCBI Taxonomy" id="27342"/>
    <lineage>
        <taxon>Eukaryota</taxon>
        <taxon>Fungi</taxon>
        <taxon>Dikarya</taxon>
        <taxon>Basidiomycota</taxon>
        <taxon>Agaricomycotina</taxon>
        <taxon>Agaricomycetes</taxon>
        <taxon>Hymenochaetales</taxon>
        <taxon>Schizoporaceae</taxon>
        <taxon>Schizopora</taxon>
    </lineage>
</organism>
<dbReference type="Pfam" id="PF00651">
    <property type="entry name" value="BTB"/>
    <property type="match status" value="1"/>
</dbReference>
<dbReference type="InterPro" id="IPR011333">
    <property type="entry name" value="SKP1/BTB/POZ_sf"/>
</dbReference>
<dbReference type="SUPFAM" id="SSF54695">
    <property type="entry name" value="POZ domain"/>
    <property type="match status" value="1"/>
</dbReference>
<dbReference type="Gene3D" id="3.30.710.10">
    <property type="entry name" value="Potassium Channel Kv1.1, Chain A"/>
    <property type="match status" value="1"/>
</dbReference>
<name>A0A0H2RNH2_9AGAM</name>
<dbReference type="InParanoid" id="A0A0H2RNH2"/>
<dbReference type="Proteomes" id="UP000053477">
    <property type="component" value="Unassembled WGS sequence"/>
</dbReference>
<dbReference type="PROSITE" id="PS50097">
    <property type="entry name" value="BTB"/>
    <property type="match status" value="1"/>
</dbReference>
<evidence type="ECO:0000259" key="1">
    <source>
        <dbReference type="PROSITE" id="PS50097"/>
    </source>
</evidence>
<feature type="domain" description="BTB" evidence="1">
    <location>
        <begin position="20"/>
        <end position="104"/>
    </location>
</feature>
<dbReference type="OrthoDB" id="3893071at2759"/>
<dbReference type="STRING" id="27342.A0A0H2RNH2"/>
<evidence type="ECO:0000313" key="3">
    <source>
        <dbReference type="Proteomes" id="UP000053477"/>
    </source>
</evidence>
<sequence length="326" mass="37737">MDDDVRRAPRPHDILWFQDGNVILKTESFLFRVHKGVLSSLSSVFRDMFEVASVELGENEDSWQVEMMQDPNEELPLVSLVPDRGEDVAHLLRAVYERRYYMSSKDNQPFDKIAALLLLSTKYKFKDIRRDVIEHLLRLYPTTLAKFDTVHDEDILFYRMPRWGCHFKLLKIARMAGADALLPALYYSCADFDAATILQNVGKSLDDSSLKTLLEGRELLAKEIRGIMWIYLAMSESCILHHFIPDGFTSSDLQFENPHPSSVFDTTDLQDVSGRKLGDRWPNRICQTCKPALREQVDKERERIWESLPSYFGLPGWDALRKGQKD</sequence>
<evidence type="ECO:0000313" key="2">
    <source>
        <dbReference type="EMBL" id="KLO10998.1"/>
    </source>
</evidence>
<proteinExistence type="predicted"/>
<dbReference type="EMBL" id="KQ086011">
    <property type="protein sequence ID" value="KLO10998.1"/>
    <property type="molecule type" value="Genomic_DNA"/>
</dbReference>
<dbReference type="InterPro" id="IPR000210">
    <property type="entry name" value="BTB/POZ_dom"/>
</dbReference>
<accession>A0A0H2RNH2</accession>
<reference evidence="2 3" key="1">
    <citation type="submission" date="2015-04" db="EMBL/GenBank/DDBJ databases">
        <title>Complete genome sequence of Schizopora paradoxa KUC8140, a cosmopolitan wood degrader in East Asia.</title>
        <authorList>
            <consortium name="DOE Joint Genome Institute"/>
            <person name="Min B."/>
            <person name="Park H."/>
            <person name="Jang Y."/>
            <person name="Kim J.-J."/>
            <person name="Kim K.H."/>
            <person name="Pangilinan J."/>
            <person name="Lipzen A."/>
            <person name="Riley R."/>
            <person name="Grigoriev I.V."/>
            <person name="Spatafora J.W."/>
            <person name="Choi I.-G."/>
        </authorList>
    </citation>
    <scope>NUCLEOTIDE SEQUENCE [LARGE SCALE GENOMIC DNA]</scope>
    <source>
        <strain evidence="2 3">KUC8140</strain>
    </source>
</reference>